<protein>
    <submittedName>
        <fullName evidence="4">GerA spore germination protein</fullName>
    </submittedName>
</protein>
<dbReference type="AlphaFoldDB" id="D9QT72"/>
<evidence type="ECO:0000256" key="1">
    <source>
        <dbReference type="ARBA" id="ARBA00005278"/>
    </source>
</evidence>
<evidence type="ECO:0000256" key="2">
    <source>
        <dbReference type="ARBA" id="ARBA00023136"/>
    </source>
</evidence>
<accession>D9QT72</accession>
<dbReference type="eggNOG" id="COG0697">
    <property type="taxonomic scope" value="Bacteria"/>
</dbReference>
<keyword evidence="2 3" id="KW-0472">Membrane</keyword>
<organism evidence="4 5">
    <name type="scientific">Acetohalobium arabaticum (strain ATCC 49924 / DSM 5501 / Z-7288)</name>
    <dbReference type="NCBI Taxonomy" id="574087"/>
    <lineage>
        <taxon>Bacteria</taxon>
        <taxon>Bacillati</taxon>
        <taxon>Bacillota</taxon>
        <taxon>Clostridia</taxon>
        <taxon>Halanaerobiales</taxon>
        <taxon>Halobacteroidaceae</taxon>
        <taxon>Acetohalobium</taxon>
    </lineage>
</organism>
<dbReference type="GO" id="GO:0016020">
    <property type="term" value="C:membrane"/>
    <property type="evidence" value="ECO:0007669"/>
    <property type="project" value="InterPro"/>
</dbReference>
<comment type="similarity">
    <text evidence="1">Belongs to the GerABKA family.</text>
</comment>
<evidence type="ECO:0000256" key="3">
    <source>
        <dbReference type="SAM" id="Phobius"/>
    </source>
</evidence>
<dbReference type="GO" id="GO:0009847">
    <property type="term" value="P:spore germination"/>
    <property type="evidence" value="ECO:0007669"/>
    <property type="project" value="InterPro"/>
</dbReference>
<dbReference type="OrthoDB" id="9772630at2"/>
<dbReference type="PIRSF" id="PIRSF005690">
    <property type="entry name" value="GerBA"/>
    <property type="match status" value="1"/>
</dbReference>
<keyword evidence="3" id="KW-1133">Transmembrane helix</keyword>
<feature type="transmembrane region" description="Helical" evidence="3">
    <location>
        <begin position="319"/>
        <end position="341"/>
    </location>
</feature>
<evidence type="ECO:0000313" key="4">
    <source>
        <dbReference type="EMBL" id="ADL13572.1"/>
    </source>
</evidence>
<keyword evidence="5" id="KW-1185">Reference proteome</keyword>
<sequence>MFSKLLRKLQFLKTANNSSEEIKPPFNLKPRNTGISKSLAKNYEKISDIFQDASDIVIREFSFGESQQDALLVHIEGMTEKNIINENILGSLMWEAKKTETDKKIEIESIKNSAMNVNDVTEVQTMEKAVEGILGGDTAFFMEGYDIALLMSTRTWEHRSVQKPQTEAKVRGPREGFTETLRVNTSLVRRKIKDPNLKMERMKIGRRTRTDTYLVYIKDIANDKIVEEVRRRLNRIEIDGILESGYIEEFIEDNPLSIFSTIGNTESPDKFAAKILEGRIGILVDGTPFALTIPLLFIEHLQATEDYYSRPFLSTVSRLLRLLALHISLFGPALYVALTSFHPAIIPTPLLVTISAAREGTPFPSFVEVLVMGIIFEILREAGVRLPRPVGQAISIVGGLVLGDAAIKAGLVGAPVIIVVALTGITSFVVPPQADFLALLRIPMIFLAASFGLFGIVWGYIFILIHLASLRSFGVPFMSPLMPFVWQDIKDTFIRAPWWKMNKRPRILRWQNLQRDSVRVKSNLKPSPAQEENGGEDNDQ</sequence>
<feature type="transmembrane region" description="Helical" evidence="3">
    <location>
        <begin position="409"/>
        <end position="430"/>
    </location>
</feature>
<name>D9QT72_ACEAZ</name>
<gene>
    <name evidence="4" type="ordered locus">Acear_2082</name>
</gene>
<dbReference type="PANTHER" id="PTHR22550:SF5">
    <property type="entry name" value="LEUCINE ZIPPER PROTEIN 4"/>
    <property type="match status" value="1"/>
</dbReference>
<reference evidence="4 5" key="1">
    <citation type="journal article" date="2010" name="Stand. Genomic Sci.">
        <title>Complete genome sequence of Acetohalobium arabaticum type strain (Z-7288).</title>
        <authorList>
            <person name="Sikorski J."/>
            <person name="Lapidus A."/>
            <person name="Chertkov O."/>
            <person name="Lucas S."/>
            <person name="Copeland A."/>
            <person name="Glavina Del Rio T."/>
            <person name="Nolan M."/>
            <person name="Tice H."/>
            <person name="Cheng J.F."/>
            <person name="Han C."/>
            <person name="Brambilla E."/>
            <person name="Pitluck S."/>
            <person name="Liolios K."/>
            <person name="Ivanova N."/>
            <person name="Mavromatis K."/>
            <person name="Mikhailova N."/>
            <person name="Pati A."/>
            <person name="Bruce D."/>
            <person name="Detter C."/>
            <person name="Tapia R."/>
            <person name="Goodwin L."/>
            <person name="Chen A."/>
            <person name="Palaniappan K."/>
            <person name="Land M."/>
            <person name="Hauser L."/>
            <person name="Chang Y.J."/>
            <person name="Jeffries C.D."/>
            <person name="Rohde M."/>
            <person name="Goker M."/>
            <person name="Spring S."/>
            <person name="Woyke T."/>
            <person name="Bristow J."/>
            <person name="Eisen J.A."/>
            <person name="Markowitz V."/>
            <person name="Hugenholtz P."/>
            <person name="Kyrpides N.C."/>
            <person name="Klenk H.P."/>
        </authorList>
    </citation>
    <scope>NUCLEOTIDE SEQUENCE [LARGE SCALE GENOMIC DNA]</scope>
    <source>
        <strain evidence="5">ATCC 49924 / DSM 5501 / Z-7288</strain>
    </source>
</reference>
<dbReference type="EMBL" id="CP002105">
    <property type="protein sequence ID" value="ADL13572.1"/>
    <property type="molecule type" value="Genomic_DNA"/>
</dbReference>
<dbReference type="Pfam" id="PF03323">
    <property type="entry name" value="GerA"/>
    <property type="match status" value="1"/>
</dbReference>
<dbReference type="InterPro" id="IPR004995">
    <property type="entry name" value="Spore_Ger"/>
</dbReference>
<feature type="transmembrane region" description="Helical" evidence="3">
    <location>
        <begin position="442"/>
        <end position="468"/>
    </location>
</feature>
<dbReference type="HOGENOM" id="CLU_021639_4_1_9"/>
<evidence type="ECO:0000313" key="5">
    <source>
        <dbReference type="Proteomes" id="UP000001661"/>
    </source>
</evidence>
<dbReference type="RefSeq" id="WP_013279015.1">
    <property type="nucleotide sequence ID" value="NC_014378.1"/>
</dbReference>
<dbReference type="STRING" id="574087.Acear_2082"/>
<proteinExistence type="inferred from homology"/>
<dbReference type="Proteomes" id="UP000001661">
    <property type="component" value="Chromosome"/>
</dbReference>
<dbReference type="PANTHER" id="PTHR22550">
    <property type="entry name" value="SPORE GERMINATION PROTEIN"/>
    <property type="match status" value="1"/>
</dbReference>
<keyword evidence="3" id="KW-0812">Transmembrane</keyword>
<dbReference type="KEGG" id="aar:Acear_2082"/>
<dbReference type="InterPro" id="IPR050768">
    <property type="entry name" value="UPF0353/GerABKA_families"/>
</dbReference>